<comment type="caution">
    <text evidence="1">The sequence shown here is derived from an EMBL/GenBank/DDBJ whole genome shotgun (WGS) entry which is preliminary data.</text>
</comment>
<dbReference type="EMBL" id="JAATJD010000003">
    <property type="protein sequence ID" value="NJB75935.1"/>
    <property type="molecule type" value="Genomic_DNA"/>
</dbReference>
<gene>
    <name evidence="1" type="ORF">GGR96_003057</name>
</gene>
<protein>
    <submittedName>
        <fullName evidence="1">Uncharacterized protein</fullName>
    </submittedName>
</protein>
<name>A0ABX0X2Q9_9PROT</name>
<proteinExistence type="predicted"/>
<evidence type="ECO:0000313" key="2">
    <source>
        <dbReference type="Proteomes" id="UP000556869"/>
    </source>
</evidence>
<accession>A0ABX0X2Q9</accession>
<keyword evidence="2" id="KW-1185">Reference proteome</keyword>
<sequence>MIFEKRNNVYVARSEVNSATLTFETVLSVYCAISASWIAGTVDLPIH</sequence>
<reference evidence="1 2" key="1">
    <citation type="submission" date="2020-03" db="EMBL/GenBank/DDBJ databases">
        <title>Genomic Encyclopedia of Type Strains, Phase IV (KMG-IV): sequencing the most valuable type-strain genomes for metagenomic binning, comparative biology and taxonomic classification.</title>
        <authorList>
            <person name="Goeker M."/>
        </authorList>
    </citation>
    <scope>NUCLEOTIDE SEQUENCE [LARGE SCALE GENOMIC DNA]</scope>
    <source>
        <strain evidence="1 2">DSM 18888</strain>
    </source>
</reference>
<dbReference type="Proteomes" id="UP000556869">
    <property type="component" value="Unassembled WGS sequence"/>
</dbReference>
<evidence type="ECO:0000313" key="1">
    <source>
        <dbReference type="EMBL" id="NJB75935.1"/>
    </source>
</evidence>
<organism evidence="1 2">
    <name type="scientific">Thalassospira tepidiphila</name>
    <dbReference type="NCBI Taxonomy" id="393657"/>
    <lineage>
        <taxon>Bacteria</taxon>
        <taxon>Pseudomonadati</taxon>
        <taxon>Pseudomonadota</taxon>
        <taxon>Alphaproteobacteria</taxon>
        <taxon>Rhodospirillales</taxon>
        <taxon>Thalassospiraceae</taxon>
        <taxon>Thalassospira</taxon>
    </lineage>
</organism>